<organism evidence="1 2">
    <name type="scientific">Gigaspora margarita</name>
    <dbReference type="NCBI Taxonomy" id="4874"/>
    <lineage>
        <taxon>Eukaryota</taxon>
        <taxon>Fungi</taxon>
        <taxon>Fungi incertae sedis</taxon>
        <taxon>Mucoromycota</taxon>
        <taxon>Glomeromycotina</taxon>
        <taxon>Glomeromycetes</taxon>
        <taxon>Diversisporales</taxon>
        <taxon>Gigasporaceae</taxon>
        <taxon>Gigaspora</taxon>
    </lineage>
</organism>
<feature type="non-terminal residue" evidence="1">
    <location>
        <position position="49"/>
    </location>
</feature>
<protein>
    <submittedName>
        <fullName evidence="1">2668_t:CDS:1</fullName>
    </submittedName>
</protein>
<gene>
    <name evidence="1" type="ORF">GMARGA_LOCUS23943</name>
</gene>
<evidence type="ECO:0000313" key="1">
    <source>
        <dbReference type="EMBL" id="CAG8804818.1"/>
    </source>
</evidence>
<sequence>MSNKSIRIFKESGSFIKNQFIVETPLFPKDGIEERNGLIMLSKKSAVQE</sequence>
<reference evidence="1 2" key="1">
    <citation type="submission" date="2021-06" db="EMBL/GenBank/DDBJ databases">
        <authorList>
            <person name="Kallberg Y."/>
            <person name="Tangrot J."/>
            <person name="Rosling A."/>
        </authorList>
    </citation>
    <scope>NUCLEOTIDE SEQUENCE [LARGE SCALE GENOMIC DNA]</scope>
    <source>
        <strain evidence="1 2">120-4 pot B 10/14</strain>
    </source>
</reference>
<name>A0ABN7VX76_GIGMA</name>
<keyword evidence="2" id="KW-1185">Reference proteome</keyword>
<evidence type="ECO:0000313" key="2">
    <source>
        <dbReference type="Proteomes" id="UP000789901"/>
    </source>
</evidence>
<proteinExistence type="predicted"/>
<comment type="caution">
    <text evidence="1">The sequence shown here is derived from an EMBL/GenBank/DDBJ whole genome shotgun (WGS) entry which is preliminary data.</text>
</comment>
<dbReference type="Proteomes" id="UP000789901">
    <property type="component" value="Unassembled WGS sequence"/>
</dbReference>
<dbReference type="EMBL" id="CAJVQB010024737">
    <property type="protein sequence ID" value="CAG8804818.1"/>
    <property type="molecule type" value="Genomic_DNA"/>
</dbReference>
<accession>A0ABN7VX76</accession>